<evidence type="ECO:0000256" key="1">
    <source>
        <dbReference type="SAM" id="Phobius"/>
    </source>
</evidence>
<evidence type="ECO:0000313" key="3">
    <source>
        <dbReference type="Proteomes" id="UP000629468"/>
    </source>
</evidence>
<feature type="transmembrane region" description="Helical" evidence="1">
    <location>
        <begin position="253"/>
        <end position="273"/>
    </location>
</feature>
<dbReference type="EMBL" id="JABXXO010000001">
    <property type="protein sequence ID" value="KAF7783904.1"/>
    <property type="molecule type" value="Genomic_DNA"/>
</dbReference>
<dbReference type="Proteomes" id="UP000629468">
    <property type="component" value="Unassembled WGS sequence"/>
</dbReference>
<feature type="transmembrane region" description="Helical" evidence="1">
    <location>
        <begin position="12"/>
        <end position="33"/>
    </location>
</feature>
<reference evidence="2 3" key="1">
    <citation type="journal article" name="Sci. Rep.">
        <title>Telomere-to-telomere assembled and centromere annotated genomes of the two main subspecies of the button mushroom Agaricus bisporus reveal especially polymorphic chromosome ends.</title>
        <authorList>
            <person name="Sonnenberg A.S.M."/>
            <person name="Sedaghat-Telgerd N."/>
            <person name="Lavrijssen B."/>
            <person name="Ohm R.A."/>
            <person name="Hendrickx P.M."/>
            <person name="Scholtmeijer K."/>
            <person name="Baars J.J.P."/>
            <person name="van Peer A."/>
        </authorList>
    </citation>
    <scope>NUCLEOTIDE SEQUENCE [LARGE SCALE GENOMIC DNA]</scope>
    <source>
        <strain evidence="2 3">H119_p4</strain>
    </source>
</reference>
<feature type="transmembrane region" description="Helical" evidence="1">
    <location>
        <begin position="54"/>
        <end position="75"/>
    </location>
</feature>
<comment type="caution">
    <text evidence="2">The sequence shown here is derived from an EMBL/GenBank/DDBJ whole genome shotgun (WGS) entry which is preliminary data.</text>
</comment>
<proteinExistence type="predicted"/>
<keyword evidence="1" id="KW-1133">Transmembrane helix</keyword>
<feature type="transmembrane region" description="Helical" evidence="1">
    <location>
        <begin position="224"/>
        <end position="247"/>
    </location>
</feature>
<organism evidence="2 3">
    <name type="scientific">Agaricus bisporus var. burnettii</name>
    <dbReference type="NCBI Taxonomy" id="192524"/>
    <lineage>
        <taxon>Eukaryota</taxon>
        <taxon>Fungi</taxon>
        <taxon>Dikarya</taxon>
        <taxon>Basidiomycota</taxon>
        <taxon>Agaricomycotina</taxon>
        <taxon>Agaricomycetes</taxon>
        <taxon>Agaricomycetidae</taxon>
        <taxon>Agaricales</taxon>
        <taxon>Agaricineae</taxon>
        <taxon>Agaricaceae</taxon>
        <taxon>Agaricus</taxon>
    </lineage>
</organism>
<protein>
    <submittedName>
        <fullName evidence="2">Uncharacterized protein</fullName>
    </submittedName>
</protein>
<feature type="transmembrane region" description="Helical" evidence="1">
    <location>
        <begin position="178"/>
        <end position="204"/>
    </location>
</feature>
<keyword evidence="1" id="KW-0472">Membrane</keyword>
<keyword evidence="1" id="KW-0812">Transmembrane</keyword>
<accession>A0A8H7FA23</accession>
<feature type="transmembrane region" description="Helical" evidence="1">
    <location>
        <begin position="135"/>
        <end position="158"/>
    </location>
</feature>
<gene>
    <name evidence="2" type="ORF">Agabi119p4_69</name>
</gene>
<evidence type="ECO:0000313" key="2">
    <source>
        <dbReference type="EMBL" id="KAF7783904.1"/>
    </source>
</evidence>
<feature type="transmembrane region" description="Helical" evidence="1">
    <location>
        <begin position="103"/>
        <end position="123"/>
    </location>
</feature>
<sequence length="326" mass="36518">MSGPTLPPFLLPQAVAITFAAGIFIGFYLISVAHANRWLIFTDDGWRFRSRRNIHWYTLATTNILVVLILIGQAVNVNTSIAEADFVEQGHKLGEYTDPFWKSMLKCTVSSVIVLLADTVLMYRLWVTDQRRMRTMWFAIFLWLSGIVTTALQLFLQVKNLHDPNFGPYRWAKVNMNVGPGIVAIPFVASTILLNAYCTGLLIWRIRRALKHDESSSAARQLQILTRILMESGILYLSISVAQFVAYFCPNNFAIHMIGTIHTPVIGIAYNLIIIRVGQTRSDDGSNISDGKLTTFQVSDMTQGTSLGSTNSMVTRETSRFAGDKT</sequence>
<dbReference type="AlphaFoldDB" id="A0A8H7FA23"/>
<name>A0A8H7FA23_AGABI</name>